<keyword evidence="5" id="KW-1278">Translocase</keyword>
<feature type="transmembrane region" description="Helical" evidence="9">
    <location>
        <begin position="218"/>
        <end position="237"/>
    </location>
</feature>
<evidence type="ECO:0000256" key="6">
    <source>
        <dbReference type="ARBA" id="ARBA00022989"/>
    </source>
</evidence>
<feature type="transmembrane region" description="Helical" evidence="9">
    <location>
        <begin position="641"/>
        <end position="660"/>
    </location>
</feature>
<organism evidence="10 11">
    <name type="scientific">Candidatus Methylocalor cossyra</name>
    <dbReference type="NCBI Taxonomy" id="3108543"/>
    <lineage>
        <taxon>Bacteria</taxon>
        <taxon>Pseudomonadati</taxon>
        <taxon>Pseudomonadota</taxon>
        <taxon>Gammaproteobacteria</taxon>
        <taxon>Methylococcales</taxon>
        <taxon>Methylococcaceae</taxon>
        <taxon>Candidatus Methylocalor</taxon>
    </lineage>
</organism>
<dbReference type="RefSeq" id="WP_348757393.1">
    <property type="nucleotide sequence ID" value="NZ_OZ026884.1"/>
</dbReference>
<keyword evidence="10" id="KW-0378">Hydrolase</keyword>
<name>A0ABM9NJP7_9GAMM</name>
<feature type="transmembrane region" description="Helical" evidence="9">
    <location>
        <begin position="396"/>
        <end position="424"/>
    </location>
</feature>
<feature type="transmembrane region" description="Helical" evidence="9">
    <location>
        <begin position="316"/>
        <end position="337"/>
    </location>
</feature>
<keyword evidence="3 9" id="KW-0812">Transmembrane</keyword>
<keyword evidence="2" id="KW-0813">Transport</keyword>
<feature type="transmembrane region" description="Helical" evidence="9">
    <location>
        <begin position="81"/>
        <end position="100"/>
    </location>
</feature>
<dbReference type="EMBL" id="OZ026884">
    <property type="protein sequence ID" value="CAL1240831.1"/>
    <property type="molecule type" value="Genomic_DNA"/>
</dbReference>
<feature type="transmembrane region" description="Helical" evidence="9">
    <location>
        <begin position="121"/>
        <end position="146"/>
    </location>
</feature>
<reference evidence="10 11" key="1">
    <citation type="submission" date="2024-04" db="EMBL/GenBank/DDBJ databases">
        <authorList>
            <person name="Cremers G."/>
        </authorList>
    </citation>
    <scope>NUCLEOTIDE SEQUENCE [LARGE SCALE GENOMIC DNA]</scope>
    <source>
        <strain evidence="10">MeCH1-AG</strain>
    </source>
</reference>
<feature type="transmembrane region" description="Helical" evidence="9">
    <location>
        <begin position="276"/>
        <end position="296"/>
    </location>
</feature>
<evidence type="ECO:0000256" key="1">
    <source>
        <dbReference type="ARBA" id="ARBA00004127"/>
    </source>
</evidence>
<feature type="transmembrane region" description="Helical" evidence="9">
    <location>
        <begin position="494"/>
        <end position="514"/>
    </location>
</feature>
<evidence type="ECO:0000313" key="11">
    <source>
        <dbReference type="Proteomes" id="UP001497493"/>
    </source>
</evidence>
<dbReference type="InterPro" id="IPR004131">
    <property type="entry name" value="PPase-energised_H-pump"/>
</dbReference>
<feature type="transmembrane region" description="Helical" evidence="9">
    <location>
        <begin position="358"/>
        <end position="384"/>
    </location>
</feature>
<protein>
    <submittedName>
        <fullName evidence="10">Pyrophosphate-energized proton pump</fullName>
        <ecNumber evidence="10">3.6.1.1</ecNumber>
    </submittedName>
</protein>
<feature type="transmembrane region" description="Helical" evidence="9">
    <location>
        <begin position="6"/>
        <end position="28"/>
    </location>
</feature>
<evidence type="ECO:0000313" key="10">
    <source>
        <dbReference type="EMBL" id="CAL1240831.1"/>
    </source>
</evidence>
<proteinExistence type="predicted"/>
<accession>A0ABM9NJP7</accession>
<dbReference type="EC" id="3.6.1.1" evidence="10"/>
<keyword evidence="6 9" id="KW-1133">Transmembrane helix</keyword>
<feature type="transmembrane region" description="Helical" evidence="9">
    <location>
        <begin position="462"/>
        <end position="482"/>
    </location>
</feature>
<evidence type="ECO:0000256" key="8">
    <source>
        <dbReference type="ARBA" id="ARBA00023136"/>
    </source>
</evidence>
<evidence type="ECO:0000256" key="7">
    <source>
        <dbReference type="ARBA" id="ARBA00023065"/>
    </source>
</evidence>
<gene>
    <name evidence="10" type="ORF">MECH1_V1_2055</name>
</gene>
<sequence length="661" mass="66006">MKDHQILIFALTAGGLGLLYALAWTAWITGRPYSSERLQSVAASLRERVHGSLRGKYLVAWAVALAVAVALYPLGTWLANGFVAGVVGSALAVYLGAVLSTATSLQGAETAQRGTGQALAALLRGGSAAGLLVTALGLISVAGPYWLAGTALAAEGVLRCLVGVGLGASVVSLFLRLSDSLYPRQSDTGADQGGESSGMGPDQADAIAGDGASLTADLYESFVLALVVAMWIAGTVFGPDSPWVEFPLLIGGLAIPATLIGGLFGPLGRKLRVIGALYRGLLVAMLVVGGLLYYVVNWFLAIPDVEPAFDRSGLLAALAVGLALAGLLAILGEHAAAQSFSPVKRIAAASESGPAANLIAGAAAGMEVAGLPVVAIAAGVVTAYQLGGGLAGSPGAGLFAVALSAAVALSLVGMVTAIGSYGIVAGRVEGLAALADRSDTTRAAAEPLAAAGLNGRAIAKGYAVAVAGWVALLLVAAYFRSAAPLVGSDPANPALLMALLVGAFLPYGFAAALLKSAGRRLEQARSHLREAAIGQELETLGATPGFLSLLRGTLLPAFIPLGLPIVTGLLAGRSGLGALLVGCVATGLVQGVAMTSGGGGWEGARRYIEGGRFGGRLSGAHQAAITGDTVAGVYKDIAGPALGPMIKAIGLLALLLIPWIP</sequence>
<keyword evidence="8 9" id="KW-0472">Membrane</keyword>
<feature type="transmembrane region" description="Helical" evidence="9">
    <location>
        <begin position="243"/>
        <end position="264"/>
    </location>
</feature>
<feature type="transmembrane region" description="Helical" evidence="9">
    <location>
        <begin position="152"/>
        <end position="175"/>
    </location>
</feature>
<dbReference type="Proteomes" id="UP001497493">
    <property type="component" value="Chromosome"/>
</dbReference>
<dbReference type="PANTHER" id="PTHR31998">
    <property type="entry name" value="K(+)-INSENSITIVE PYROPHOSPHATE-ENERGIZED PROTON PUMP"/>
    <property type="match status" value="1"/>
</dbReference>
<evidence type="ECO:0000256" key="4">
    <source>
        <dbReference type="ARBA" id="ARBA00022842"/>
    </source>
</evidence>
<dbReference type="PIRSF" id="PIRSF001265">
    <property type="entry name" value="H+-PPase"/>
    <property type="match status" value="1"/>
</dbReference>
<keyword evidence="7" id="KW-0406">Ion transport</keyword>
<keyword evidence="11" id="KW-1185">Reference proteome</keyword>
<evidence type="ECO:0000256" key="5">
    <source>
        <dbReference type="ARBA" id="ARBA00022967"/>
    </source>
</evidence>
<evidence type="ECO:0000256" key="3">
    <source>
        <dbReference type="ARBA" id="ARBA00022692"/>
    </source>
</evidence>
<evidence type="ECO:0000256" key="2">
    <source>
        <dbReference type="ARBA" id="ARBA00022448"/>
    </source>
</evidence>
<comment type="subcellular location">
    <subcellularLocation>
        <location evidence="1">Endomembrane system</location>
        <topology evidence="1">Multi-pass membrane protein</topology>
    </subcellularLocation>
</comment>
<dbReference type="Pfam" id="PF03030">
    <property type="entry name" value="H_PPase"/>
    <property type="match status" value="1"/>
</dbReference>
<dbReference type="GO" id="GO:0004427">
    <property type="term" value="F:inorganic diphosphate phosphatase activity"/>
    <property type="evidence" value="ECO:0007669"/>
    <property type="project" value="UniProtKB-EC"/>
</dbReference>
<feature type="transmembrane region" description="Helical" evidence="9">
    <location>
        <begin position="57"/>
        <end position="75"/>
    </location>
</feature>
<keyword evidence="4" id="KW-0460">Magnesium</keyword>
<evidence type="ECO:0000256" key="9">
    <source>
        <dbReference type="SAM" id="Phobius"/>
    </source>
</evidence>